<comment type="caution">
    <text evidence="3">The sequence shown here is derived from an EMBL/GenBank/DDBJ whole genome shotgun (WGS) entry which is preliminary data.</text>
</comment>
<feature type="transmembrane region" description="Helical" evidence="2">
    <location>
        <begin position="104"/>
        <end position="128"/>
    </location>
</feature>
<dbReference type="PANTHER" id="PTHR30354:SF11">
    <property type="entry name" value="PERMEASE"/>
    <property type="match status" value="1"/>
</dbReference>
<reference evidence="3 4" key="1">
    <citation type="submission" date="2018-08" db="EMBL/GenBank/DDBJ databases">
        <title>Fulvimarina sp. 85, whole genome shotgun sequence.</title>
        <authorList>
            <person name="Tuo L."/>
        </authorList>
    </citation>
    <scope>NUCLEOTIDE SEQUENCE [LARGE SCALE GENOMIC DNA]</scope>
    <source>
        <strain evidence="3 4">85</strain>
    </source>
</reference>
<keyword evidence="4" id="KW-1185">Reference proteome</keyword>
<gene>
    <name evidence="3" type="ORF">DYI37_10585</name>
</gene>
<dbReference type="GO" id="GO:0005886">
    <property type="term" value="C:plasma membrane"/>
    <property type="evidence" value="ECO:0007669"/>
    <property type="project" value="TreeGrafter"/>
</dbReference>
<dbReference type="Proteomes" id="UP000264310">
    <property type="component" value="Unassembled WGS sequence"/>
</dbReference>
<keyword evidence="2" id="KW-0472">Membrane</keyword>
<feature type="transmembrane region" description="Helical" evidence="2">
    <location>
        <begin position="240"/>
        <end position="259"/>
    </location>
</feature>
<evidence type="ECO:0000313" key="3">
    <source>
        <dbReference type="EMBL" id="RFC63467.1"/>
    </source>
</evidence>
<feature type="transmembrane region" description="Helical" evidence="2">
    <location>
        <begin position="62"/>
        <end position="79"/>
    </location>
</feature>
<dbReference type="Pfam" id="PF02447">
    <property type="entry name" value="GntP_permease"/>
    <property type="match status" value="1"/>
</dbReference>
<feature type="transmembrane region" description="Helical" evidence="2">
    <location>
        <begin position="396"/>
        <end position="414"/>
    </location>
</feature>
<name>A0A371X2L6_9HYPH</name>
<dbReference type="PANTHER" id="PTHR30354">
    <property type="entry name" value="GNT FAMILY GLUCONATE TRANSPORTER"/>
    <property type="match status" value="1"/>
</dbReference>
<feature type="transmembrane region" description="Helical" evidence="2">
    <location>
        <begin position="370"/>
        <end position="390"/>
    </location>
</feature>
<evidence type="ECO:0000256" key="1">
    <source>
        <dbReference type="SAM" id="MobiDB-lite"/>
    </source>
</evidence>
<dbReference type="OrthoDB" id="9787129at2"/>
<dbReference type="AlphaFoldDB" id="A0A371X2L6"/>
<organism evidence="3 4">
    <name type="scientific">Fulvimarina endophytica</name>
    <dbReference type="NCBI Taxonomy" id="2293836"/>
    <lineage>
        <taxon>Bacteria</taxon>
        <taxon>Pseudomonadati</taxon>
        <taxon>Pseudomonadota</taxon>
        <taxon>Alphaproteobacteria</taxon>
        <taxon>Hyphomicrobiales</taxon>
        <taxon>Aurantimonadaceae</taxon>
        <taxon>Fulvimarina</taxon>
    </lineage>
</organism>
<feature type="transmembrane region" description="Helical" evidence="2">
    <location>
        <begin position="345"/>
        <end position="363"/>
    </location>
</feature>
<keyword evidence="2" id="KW-1133">Transmembrane helix</keyword>
<feature type="transmembrane region" description="Helical" evidence="2">
    <location>
        <begin position="435"/>
        <end position="457"/>
    </location>
</feature>
<feature type="transmembrane region" description="Helical" evidence="2">
    <location>
        <begin position="178"/>
        <end position="199"/>
    </location>
</feature>
<evidence type="ECO:0000313" key="4">
    <source>
        <dbReference type="Proteomes" id="UP000264310"/>
    </source>
</evidence>
<dbReference type="RefSeq" id="WP_116683198.1">
    <property type="nucleotide sequence ID" value="NZ_QURL01000004.1"/>
</dbReference>
<feature type="region of interest" description="Disordered" evidence="1">
    <location>
        <begin position="213"/>
        <end position="235"/>
    </location>
</feature>
<sequence>MSGIILIALLVAAIAFIVFGTAKLKIHPFLVLLVAAIGFGLFAGLGADATIAAIVSGFGGTLGGIGIIIAAGTIIGMILERSGGAQVMAEAIIRLIGKARSAMAMSITGAVVSIPVFCDSGFVILSPLARSLAAKAKGSMVTYALALAMGLLATHVFVPPTPGPIAGAQELGADIGLVIVLGIVVTLPVLVATYLYAVFQGNRHYIDPERVSIGGSEAGSEPVTEDEPTAARSSNRPSTFAAFLPIALPIVLIALNSIAATEAAPFGDGIVTTTLTFLGNPNIALLAGVFIAFYVTAQTRGQAVTQDAVQRALSVAGPIILITGAGGALGAVLRETPVTDYLGQNLALTNLGIFLPFLLAFAIKTAQGSSTVAIVTTAAIIAPLTGSLGLETPTELALTTLAIGAGSAMISHANDSYFWVVTQFSGMTPAQGYRLYSTATIVVGTVSMATIFVLTLVL</sequence>
<accession>A0A371X2L6</accession>
<keyword evidence="2" id="KW-0812">Transmembrane</keyword>
<dbReference type="InterPro" id="IPR003474">
    <property type="entry name" value="Glcn_transporter"/>
</dbReference>
<protein>
    <submittedName>
        <fullName evidence="3">GntP family permease</fullName>
    </submittedName>
</protein>
<evidence type="ECO:0000256" key="2">
    <source>
        <dbReference type="SAM" id="Phobius"/>
    </source>
</evidence>
<dbReference type="EMBL" id="QURL01000004">
    <property type="protein sequence ID" value="RFC63467.1"/>
    <property type="molecule type" value="Genomic_DNA"/>
</dbReference>
<feature type="transmembrane region" description="Helical" evidence="2">
    <location>
        <begin position="279"/>
        <end position="297"/>
    </location>
</feature>
<dbReference type="PIRSF" id="PIRSF002746">
    <property type="entry name" value="Gluconate_transporter"/>
    <property type="match status" value="1"/>
</dbReference>
<proteinExistence type="predicted"/>
<feature type="transmembrane region" description="Helical" evidence="2">
    <location>
        <begin position="309"/>
        <end position="333"/>
    </location>
</feature>
<feature type="transmembrane region" description="Helical" evidence="2">
    <location>
        <begin position="140"/>
        <end position="158"/>
    </location>
</feature>
<feature type="transmembrane region" description="Helical" evidence="2">
    <location>
        <begin position="30"/>
        <end position="55"/>
    </location>
</feature>
<dbReference type="GO" id="GO:0015128">
    <property type="term" value="F:gluconate transmembrane transporter activity"/>
    <property type="evidence" value="ECO:0007669"/>
    <property type="project" value="InterPro"/>
</dbReference>